<accession>A0AAV7SMD1</accession>
<organism evidence="1 2">
    <name type="scientific">Pleurodeles waltl</name>
    <name type="common">Iberian ribbed newt</name>
    <dbReference type="NCBI Taxonomy" id="8319"/>
    <lineage>
        <taxon>Eukaryota</taxon>
        <taxon>Metazoa</taxon>
        <taxon>Chordata</taxon>
        <taxon>Craniata</taxon>
        <taxon>Vertebrata</taxon>
        <taxon>Euteleostomi</taxon>
        <taxon>Amphibia</taxon>
        <taxon>Batrachia</taxon>
        <taxon>Caudata</taxon>
        <taxon>Salamandroidea</taxon>
        <taxon>Salamandridae</taxon>
        <taxon>Pleurodelinae</taxon>
        <taxon>Pleurodeles</taxon>
    </lineage>
</organism>
<gene>
    <name evidence="1" type="ORF">NDU88_005680</name>
</gene>
<evidence type="ECO:0000313" key="1">
    <source>
        <dbReference type="EMBL" id="KAJ1165252.1"/>
    </source>
</evidence>
<reference evidence="1" key="1">
    <citation type="journal article" date="2022" name="bioRxiv">
        <title>Sequencing and chromosome-scale assembly of the giantPleurodeles waltlgenome.</title>
        <authorList>
            <person name="Brown T."/>
            <person name="Elewa A."/>
            <person name="Iarovenko S."/>
            <person name="Subramanian E."/>
            <person name="Araus A.J."/>
            <person name="Petzold A."/>
            <person name="Susuki M."/>
            <person name="Suzuki K.-i.T."/>
            <person name="Hayashi T."/>
            <person name="Toyoda A."/>
            <person name="Oliveira C."/>
            <person name="Osipova E."/>
            <person name="Leigh N.D."/>
            <person name="Simon A."/>
            <person name="Yun M.H."/>
        </authorList>
    </citation>
    <scope>NUCLEOTIDE SEQUENCE</scope>
    <source>
        <strain evidence="1">20211129_DDA</strain>
        <tissue evidence="1">Liver</tissue>
    </source>
</reference>
<sequence length="105" mass="12199">MHWSGYPSVPLRRLSSGEVVHRCGAQGKEQNPKTKVSGKYDRKYKQQARVDLCGMFGLTIPRRLRRQPQQKVISRFTYTNKQKSKTALMGSTQLDKFMLRKRSII</sequence>
<name>A0AAV7SMD1_PLEWA</name>
<proteinExistence type="predicted"/>
<comment type="caution">
    <text evidence="1">The sequence shown here is derived from an EMBL/GenBank/DDBJ whole genome shotgun (WGS) entry which is preliminary data.</text>
</comment>
<dbReference type="EMBL" id="JANPWB010000008">
    <property type="protein sequence ID" value="KAJ1165252.1"/>
    <property type="molecule type" value="Genomic_DNA"/>
</dbReference>
<keyword evidence="2" id="KW-1185">Reference proteome</keyword>
<evidence type="ECO:0000313" key="2">
    <source>
        <dbReference type="Proteomes" id="UP001066276"/>
    </source>
</evidence>
<dbReference type="Proteomes" id="UP001066276">
    <property type="component" value="Chromosome 4_2"/>
</dbReference>
<protein>
    <submittedName>
        <fullName evidence="1">Uncharacterized protein</fullName>
    </submittedName>
</protein>
<dbReference type="AlphaFoldDB" id="A0AAV7SMD1"/>